<feature type="compositionally biased region" description="Basic residues" evidence="1">
    <location>
        <begin position="28"/>
        <end position="41"/>
    </location>
</feature>
<dbReference type="CDD" id="cd00085">
    <property type="entry name" value="HNHc"/>
    <property type="match status" value="1"/>
</dbReference>
<name>H9D1G0_9CAUD</name>
<evidence type="ECO:0008006" key="4">
    <source>
        <dbReference type="Google" id="ProtNLM"/>
    </source>
</evidence>
<evidence type="ECO:0000313" key="3">
    <source>
        <dbReference type="Proteomes" id="UP000004791"/>
    </source>
</evidence>
<feature type="region of interest" description="Disordered" evidence="1">
    <location>
        <begin position="1"/>
        <end position="102"/>
    </location>
</feature>
<dbReference type="InterPro" id="IPR003615">
    <property type="entry name" value="HNH_nuc"/>
</dbReference>
<dbReference type="RefSeq" id="YP_007010547.1">
    <property type="nucleotide sequence ID" value="NC_019540.1"/>
</dbReference>
<dbReference type="KEGG" id="vg:14016721"/>
<feature type="compositionally biased region" description="Basic and acidic residues" evidence="1">
    <location>
        <begin position="42"/>
        <end position="58"/>
    </location>
</feature>
<proteinExistence type="predicted"/>
<dbReference type="Proteomes" id="UP000004791">
    <property type="component" value="Segment"/>
</dbReference>
<dbReference type="GeneID" id="14016721"/>
<sequence length="102" mass="11496">MAKKGQYKKGAKKDSVRQRRYNSSPEQKKKRAMRNAARRKAEKQGKVKKGDGKDVDHKKPLRSGGTNSKGNTRVRSRKSNRADNGGTGGRKRTTSKGTRKRR</sequence>
<evidence type="ECO:0000313" key="2">
    <source>
        <dbReference type="EMBL" id="AFE86202.1"/>
    </source>
</evidence>
<keyword evidence="3" id="KW-1185">Reference proteome</keyword>
<feature type="compositionally biased region" description="Basic residues" evidence="1">
    <location>
        <begin position="89"/>
        <end position="102"/>
    </location>
</feature>
<evidence type="ECO:0000256" key="1">
    <source>
        <dbReference type="SAM" id="MobiDB-lite"/>
    </source>
</evidence>
<organism evidence="2 3">
    <name type="scientific">Salinivibrio phage CW02</name>
    <dbReference type="NCBI Taxonomy" id="1161935"/>
    <lineage>
        <taxon>Viruses</taxon>
        <taxon>Duplodnaviria</taxon>
        <taxon>Heunggongvirae</taxon>
        <taxon>Uroviricota</taxon>
        <taxon>Caudoviricetes</taxon>
        <taxon>Zobellviridae</taxon>
        <taxon>Salinovirus</taxon>
        <taxon>Salinovirus utanense</taxon>
    </lineage>
</organism>
<reference evidence="2 3" key="1">
    <citation type="journal article" date="2012" name="J. Virol.">
        <title>Sequence and structural characterization of great salt lake bacteriophage CW02, a member of the T7-like supergroup.</title>
        <authorList>
            <person name="Shen P.S."/>
            <person name="Domek M.J."/>
            <person name="Sanz-Garcia E."/>
            <person name="Makaju A."/>
            <person name="Taylor R.M."/>
            <person name="Hoggan R."/>
            <person name="Culumber M.D."/>
            <person name="Oberg C.J."/>
            <person name="Breakwell D.P."/>
            <person name="Prince J.T."/>
            <person name="Belnap D.M."/>
        </authorList>
    </citation>
    <scope>NUCLEOTIDE SEQUENCE [LARGE SCALE GENOMIC DNA]</scope>
</reference>
<protein>
    <recommendedName>
        <fullName evidence="4">HNH endonuclease</fullName>
    </recommendedName>
</protein>
<dbReference type="EMBL" id="JQ446452">
    <property type="protein sequence ID" value="AFE86202.1"/>
    <property type="molecule type" value="Genomic_DNA"/>
</dbReference>
<accession>H9D1G0</accession>
<feature type="compositionally biased region" description="Basic residues" evidence="1">
    <location>
        <begin position="1"/>
        <end position="11"/>
    </location>
</feature>